<feature type="region of interest" description="Disordered" evidence="6">
    <location>
        <begin position="93"/>
        <end position="122"/>
    </location>
</feature>
<dbReference type="PANTHER" id="PTHR43382">
    <property type="entry name" value="PROLYL-TRNA SYNTHETASE"/>
    <property type="match status" value="1"/>
</dbReference>
<proteinExistence type="inferred from homology"/>
<keyword evidence="3" id="KW-0547">Nucleotide-binding</keyword>
<dbReference type="EC" id="6.1.1.15" evidence="1"/>
<feature type="region of interest" description="Disordered" evidence="6">
    <location>
        <begin position="1"/>
        <end position="58"/>
    </location>
</feature>
<dbReference type="InterPro" id="IPR004154">
    <property type="entry name" value="Anticodon-bd"/>
</dbReference>
<dbReference type="Gene3D" id="3.40.50.800">
    <property type="entry name" value="Anticodon-binding domain"/>
    <property type="match status" value="1"/>
</dbReference>
<evidence type="ECO:0000256" key="6">
    <source>
        <dbReference type="SAM" id="MobiDB-lite"/>
    </source>
</evidence>
<dbReference type="Pfam" id="PF09180">
    <property type="entry name" value="ProRS-C_1"/>
    <property type="match status" value="1"/>
</dbReference>
<accession>A0ABR1FS90</accession>
<evidence type="ECO:0000313" key="8">
    <source>
        <dbReference type="EMBL" id="KAK7237181.1"/>
    </source>
</evidence>
<keyword evidence="4" id="KW-0067">ATP-binding</keyword>
<dbReference type="Pfam" id="PF00587">
    <property type="entry name" value="tRNA-synt_2b"/>
    <property type="match status" value="1"/>
</dbReference>
<dbReference type="SUPFAM" id="SSF55681">
    <property type="entry name" value="Class II aaRS and biotin synthetases"/>
    <property type="match status" value="1"/>
</dbReference>
<dbReference type="InterPro" id="IPR036621">
    <property type="entry name" value="Anticodon-bd_dom_sf"/>
</dbReference>
<evidence type="ECO:0000259" key="7">
    <source>
        <dbReference type="PROSITE" id="PS50862"/>
    </source>
</evidence>
<evidence type="ECO:0000256" key="5">
    <source>
        <dbReference type="ARBA" id="ARBA00023146"/>
    </source>
</evidence>
<comment type="caution">
    <text evidence="8">The sequence shown here is derived from an EMBL/GenBank/DDBJ whole genome shotgun (WGS) entry which is preliminary data.</text>
</comment>
<sequence length="636" mass="68883">MLRQRKRCAVAWPSLSSPRPPAASRCAAPARAPAAAPRGGDGGGRRGRRGAGRGAGALIRDLKEGRGLGNKSPEVVAAVAELVRLKALLEPPAAAADAPQKKQKQQKKKQKVDKGAATTASDSITSASEDFSAWYADVIRGADLVDASPVKGCMVIKPWGMAVWDRLRDELDGRIKASGAENAYFPLLIPRSFLAKEAEHCVEIKSSTRLQSHWLISTQAEHVEGFAKECAVVTHHRLAADGKGGLEPDPAAELDEPLIIRPTSETMIWHMFGKWINSHRDLPLKINQWANVVRWEMRTRPFLRSSEFLWQEGHTAHATRDEALATAEEMLDVYAEVVEHFLAVPVVRGAKSAIERFAGADETYTIEALMPNGWALQSGTSHFLGQNFARAFDVQFQNKDAKRELVWATSWGVSTRLLGALVMTHSDDAGLVLPPRVAPVQVAVVPITRKNDDAGTEAVDALVDGLVAECKALGVRVKVDERPNMRPGAKFFEWERKGVPLRVEVGPRDAAEGVVVVASRLGGEKRSVAAADAAADLAASLEDIQARLFAAAAARLDGGTVDVGSYDELKAKIDADDLGFFRVYWAADDANEKAIKEDCSATIRCYPLDAQRDLAGKACFYSGKPATHVALFARAF</sequence>
<dbReference type="PANTHER" id="PTHR43382:SF3">
    <property type="entry name" value="PROLINE--TRNA LIGASE, CHLOROPLASTIC_MITOCHONDRIAL"/>
    <property type="match status" value="1"/>
</dbReference>
<evidence type="ECO:0000256" key="3">
    <source>
        <dbReference type="ARBA" id="ARBA00022741"/>
    </source>
</evidence>
<keyword evidence="9" id="KW-1185">Reference proteome</keyword>
<dbReference type="Proteomes" id="UP001363151">
    <property type="component" value="Unassembled WGS sequence"/>
</dbReference>
<evidence type="ECO:0000256" key="1">
    <source>
        <dbReference type="ARBA" id="ARBA00012831"/>
    </source>
</evidence>
<dbReference type="SUPFAM" id="SSF52954">
    <property type="entry name" value="Class II aaRS ABD-related"/>
    <property type="match status" value="1"/>
</dbReference>
<dbReference type="InterPro" id="IPR006195">
    <property type="entry name" value="aa-tRNA-synth_II"/>
</dbReference>
<dbReference type="InterPro" id="IPR017449">
    <property type="entry name" value="Pro-tRNA_synth_II"/>
</dbReference>
<gene>
    <name evidence="8" type="ORF">SO694_00097099</name>
</gene>
<feature type="compositionally biased region" description="Low complexity" evidence="6">
    <location>
        <begin position="22"/>
        <end position="38"/>
    </location>
</feature>
<dbReference type="SUPFAM" id="SSF64586">
    <property type="entry name" value="C-terminal domain of ProRS"/>
    <property type="match status" value="1"/>
</dbReference>
<dbReference type="InterPro" id="IPR033721">
    <property type="entry name" value="ProRS_core_arch_euk"/>
</dbReference>
<feature type="compositionally biased region" description="Basic residues" evidence="6">
    <location>
        <begin position="101"/>
        <end position="111"/>
    </location>
</feature>
<keyword evidence="2" id="KW-0436">Ligase</keyword>
<name>A0ABR1FS90_AURAN</name>
<dbReference type="Gene3D" id="3.30.110.30">
    <property type="entry name" value="C-terminal domain of ProRS"/>
    <property type="match status" value="1"/>
</dbReference>
<keyword evidence="5 8" id="KW-0030">Aminoacyl-tRNA synthetase</keyword>
<dbReference type="InterPro" id="IPR045864">
    <property type="entry name" value="aa-tRNA-synth_II/BPL/LPL"/>
</dbReference>
<dbReference type="GO" id="GO:0004812">
    <property type="term" value="F:aminoacyl-tRNA ligase activity"/>
    <property type="evidence" value="ECO:0007669"/>
    <property type="project" value="UniProtKB-KW"/>
</dbReference>
<organism evidence="8 9">
    <name type="scientific">Aureococcus anophagefferens</name>
    <name type="common">Harmful bloom alga</name>
    <dbReference type="NCBI Taxonomy" id="44056"/>
    <lineage>
        <taxon>Eukaryota</taxon>
        <taxon>Sar</taxon>
        <taxon>Stramenopiles</taxon>
        <taxon>Ochrophyta</taxon>
        <taxon>Pelagophyceae</taxon>
        <taxon>Pelagomonadales</taxon>
        <taxon>Pelagomonadaceae</taxon>
        <taxon>Aureococcus</taxon>
    </lineage>
</organism>
<evidence type="ECO:0000256" key="4">
    <source>
        <dbReference type="ARBA" id="ARBA00022840"/>
    </source>
</evidence>
<dbReference type="InterPro" id="IPR004499">
    <property type="entry name" value="Pro-tRNA-ligase_IIa_arc-type"/>
</dbReference>
<dbReference type="SMART" id="SM00946">
    <property type="entry name" value="ProRS-C_1"/>
    <property type="match status" value="1"/>
</dbReference>
<evidence type="ECO:0000313" key="9">
    <source>
        <dbReference type="Proteomes" id="UP001363151"/>
    </source>
</evidence>
<dbReference type="InterPro" id="IPR002314">
    <property type="entry name" value="aa-tRNA-synt_IIb"/>
</dbReference>
<dbReference type="HAMAP" id="MF_01571">
    <property type="entry name" value="Pro_tRNA_synth_type3"/>
    <property type="match status" value="1"/>
</dbReference>
<dbReference type="CDD" id="cd00778">
    <property type="entry name" value="ProRS_core_arch_euk"/>
    <property type="match status" value="1"/>
</dbReference>
<dbReference type="InterPro" id="IPR016061">
    <property type="entry name" value="Pro-tRNA_ligase_II_C"/>
</dbReference>
<dbReference type="Pfam" id="PF03129">
    <property type="entry name" value="HGTP_anticodon"/>
    <property type="match status" value="1"/>
</dbReference>
<reference evidence="8 9" key="1">
    <citation type="submission" date="2024-03" db="EMBL/GenBank/DDBJ databases">
        <title>Aureococcus anophagefferens CCMP1851 and Kratosvirus quantuckense: Draft genome of a second virus-susceptible host strain in the model system.</title>
        <authorList>
            <person name="Chase E."/>
            <person name="Truchon A.R."/>
            <person name="Schepens W."/>
            <person name="Wilhelm S.W."/>
        </authorList>
    </citation>
    <scope>NUCLEOTIDE SEQUENCE [LARGE SCALE GENOMIC DNA]</scope>
    <source>
        <strain evidence="8 9">CCMP1851</strain>
    </source>
</reference>
<feature type="domain" description="Aminoacyl-transfer RNA synthetases class-II family profile" evidence="7">
    <location>
        <begin position="160"/>
        <end position="434"/>
    </location>
</feature>
<protein>
    <recommendedName>
        <fullName evidence="1">proline--tRNA ligase</fullName>
        <ecNumber evidence="1">6.1.1.15</ecNumber>
    </recommendedName>
</protein>
<dbReference type="EMBL" id="JBBJCI010000253">
    <property type="protein sequence ID" value="KAK7237181.1"/>
    <property type="molecule type" value="Genomic_DNA"/>
</dbReference>
<dbReference type="PROSITE" id="PS50862">
    <property type="entry name" value="AA_TRNA_LIGASE_II"/>
    <property type="match status" value="1"/>
</dbReference>
<evidence type="ECO:0000256" key="2">
    <source>
        <dbReference type="ARBA" id="ARBA00022598"/>
    </source>
</evidence>
<dbReference type="Gene3D" id="3.30.930.10">
    <property type="entry name" value="Bira Bifunctional Protein, Domain 2"/>
    <property type="match status" value="1"/>
</dbReference>